<evidence type="ECO:0000313" key="1">
    <source>
        <dbReference type="EMBL" id="GBL74527.1"/>
    </source>
</evidence>
<comment type="caution">
    <text evidence="1">The sequence shown here is derived from an EMBL/GenBank/DDBJ whole genome shotgun (WGS) entry which is preliminary data.</text>
</comment>
<protein>
    <submittedName>
        <fullName evidence="1">Uncharacterized protein</fullName>
    </submittedName>
</protein>
<sequence>MMVAPDFPLLPLQQFLSFGSSMGIVMQEDDTSTKHNRAFAWMMKLKEHLSGIRFSSDSDVETAAENWLNGQGRDFYHAGLNKLVLRSDKRLNRFGDYEEK</sequence>
<dbReference type="OrthoDB" id="616263at2759"/>
<gene>
    <name evidence="1" type="ORF">AVEN_235455_1</name>
</gene>
<organism evidence="1 2">
    <name type="scientific">Araneus ventricosus</name>
    <name type="common">Orbweaver spider</name>
    <name type="synonym">Epeira ventricosa</name>
    <dbReference type="NCBI Taxonomy" id="182803"/>
    <lineage>
        <taxon>Eukaryota</taxon>
        <taxon>Metazoa</taxon>
        <taxon>Ecdysozoa</taxon>
        <taxon>Arthropoda</taxon>
        <taxon>Chelicerata</taxon>
        <taxon>Arachnida</taxon>
        <taxon>Araneae</taxon>
        <taxon>Araneomorphae</taxon>
        <taxon>Entelegynae</taxon>
        <taxon>Araneoidea</taxon>
        <taxon>Araneidae</taxon>
        <taxon>Araneus</taxon>
    </lineage>
</organism>
<name>A0A4Y2A4R4_ARAVE</name>
<dbReference type="Proteomes" id="UP000499080">
    <property type="component" value="Unassembled WGS sequence"/>
</dbReference>
<dbReference type="AlphaFoldDB" id="A0A4Y2A4R4"/>
<evidence type="ECO:0000313" key="2">
    <source>
        <dbReference type="Proteomes" id="UP000499080"/>
    </source>
</evidence>
<keyword evidence="2" id="KW-1185">Reference proteome</keyword>
<proteinExistence type="predicted"/>
<dbReference type="EMBL" id="BGPR01000005">
    <property type="protein sequence ID" value="GBL74527.1"/>
    <property type="molecule type" value="Genomic_DNA"/>
</dbReference>
<accession>A0A4Y2A4R4</accession>
<reference evidence="1 2" key="1">
    <citation type="journal article" date="2019" name="Sci. Rep.">
        <title>Orb-weaving spider Araneus ventricosus genome elucidates the spidroin gene catalogue.</title>
        <authorList>
            <person name="Kono N."/>
            <person name="Nakamura H."/>
            <person name="Ohtoshi R."/>
            <person name="Moran D.A.P."/>
            <person name="Shinohara A."/>
            <person name="Yoshida Y."/>
            <person name="Fujiwara M."/>
            <person name="Mori M."/>
            <person name="Tomita M."/>
            <person name="Arakawa K."/>
        </authorList>
    </citation>
    <scope>NUCLEOTIDE SEQUENCE [LARGE SCALE GENOMIC DNA]</scope>
</reference>